<dbReference type="NCBIfam" id="TIGR02727">
    <property type="entry name" value="MTHFS_bact"/>
    <property type="match status" value="1"/>
</dbReference>
<dbReference type="STRING" id="1121442.SAMN02745702_02289"/>
<comment type="cofactor">
    <cofactor evidence="5">
        <name>Mg(2+)</name>
        <dbReference type="ChEBI" id="CHEBI:18420"/>
    </cofactor>
</comment>
<dbReference type="Gene3D" id="3.40.50.10420">
    <property type="entry name" value="NagB/RpiA/CoA transferase-like"/>
    <property type="match status" value="1"/>
</dbReference>
<dbReference type="GO" id="GO:0005524">
    <property type="term" value="F:ATP binding"/>
    <property type="evidence" value="ECO:0007669"/>
    <property type="project" value="UniProtKB-KW"/>
</dbReference>
<evidence type="ECO:0000256" key="5">
    <source>
        <dbReference type="RuleBase" id="RU361279"/>
    </source>
</evidence>
<dbReference type="GO" id="GO:0030272">
    <property type="term" value="F:5-formyltetrahydrofolate cyclo-ligase activity"/>
    <property type="evidence" value="ECO:0007669"/>
    <property type="project" value="UniProtKB-EC"/>
</dbReference>
<gene>
    <name evidence="6" type="ORF">SAMN02745702_02289</name>
</gene>
<dbReference type="SUPFAM" id="SSF100950">
    <property type="entry name" value="NagB/RpiA/CoA transferase-like"/>
    <property type="match status" value="1"/>
</dbReference>
<comment type="catalytic activity">
    <reaction evidence="5">
        <text>(6S)-5-formyl-5,6,7,8-tetrahydrofolate + ATP = (6R)-5,10-methenyltetrahydrofolate + ADP + phosphate</text>
        <dbReference type="Rhea" id="RHEA:10488"/>
        <dbReference type="ChEBI" id="CHEBI:30616"/>
        <dbReference type="ChEBI" id="CHEBI:43474"/>
        <dbReference type="ChEBI" id="CHEBI:57455"/>
        <dbReference type="ChEBI" id="CHEBI:57457"/>
        <dbReference type="ChEBI" id="CHEBI:456216"/>
        <dbReference type="EC" id="6.3.3.2"/>
    </reaction>
</comment>
<keyword evidence="7" id="KW-1185">Reference proteome</keyword>
<proteinExistence type="inferred from homology"/>
<feature type="binding site" evidence="4">
    <location>
        <begin position="8"/>
        <end position="12"/>
    </location>
    <ligand>
        <name>ATP</name>
        <dbReference type="ChEBI" id="CHEBI:30616"/>
    </ligand>
</feature>
<dbReference type="GO" id="GO:0046872">
    <property type="term" value="F:metal ion binding"/>
    <property type="evidence" value="ECO:0007669"/>
    <property type="project" value="UniProtKB-KW"/>
</dbReference>
<dbReference type="PIRSF" id="PIRSF006806">
    <property type="entry name" value="FTHF_cligase"/>
    <property type="match status" value="1"/>
</dbReference>
<dbReference type="InterPro" id="IPR024185">
    <property type="entry name" value="FTHF_cligase-like_sf"/>
</dbReference>
<protein>
    <recommendedName>
        <fullName evidence="5">5-formyltetrahydrofolate cyclo-ligase</fullName>
        <ecNumber evidence="5">6.3.3.2</ecNumber>
    </recommendedName>
</protein>
<evidence type="ECO:0000256" key="4">
    <source>
        <dbReference type="PIRSR" id="PIRSR006806-1"/>
    </source>
</evidence>
<dbReference type="PANTHER" id="PTHR23407">
    <property type="entry name" value="ATPASE INHIBITOR/5-FORMYLTETRAHYDROFOLATE CYCLO-LIGASE"/>
    <property type="match status" value="1"/>
</dbReference>
<reference evidence="6 7" key="1">
    <citation type="submission" date="2017-02" db="EMBL/GenBank/DDBJ databases">
        <authorList>
            <person name="Peterson S.W."/>
        </authorList>
    </citation>
    <scope>NUCLEOTIDE SEQUENCE [LARGE SCALE GENOMIC DNA]</scope>
    <source>
        <strain evidence="6 7">DSM 18034</strain>
    </source>
</reference>
<organism evidence="6 7">
    <name type="scientific">Desulfobaculum bizertense DSM 18034</name>
    <dbReference type="NCBI Taxonomy" id="1121442"/>
    <lineage>
        <taxon>Bacteria</taxon>
        <taxon>Pseudomonadati</taxon>
        <taxon>Thermodesulfobacteriota</taxon>
        <taxon>Desulfovibrionia</taxon>
        <taxon>Desulfovibrionales</taxon>
        <taxon>Desulfovibrionaceae</taxon>
        <taxon>Desulfobaculum</taxon>
    </lineage>
</organism>
<keyword evidence="5" id="KW-0479">Metal-binding</keyword>
<dbReference type="OrthoDB" id="9801938at2"/>
<dbReference type="Pfam" id="PF01812">
    <property type="entry name" value="5-FTHF_cyc-lig"/>
    <property type="match status" value="1"/>
</dbReference>
<evidence type="ECO:0000313" key="6">
    <source>
        <dbReference type="EMBL" id="SKA76679.1"/>
    </source>
</evidence>
<dbReference type="RefSeq" id="WP_078685563.1">
    <property type="nucleotide sequence ID" value="NZ_FUYA01000007.1"/>
</dbReference>
<dbReference type="GO" id="GO:0009396">
    <property type="term" value="P:folic acid-containing compound biosynthetic process"/>
    <property type="evidence" value="ECO:0007669"/>
    <property type="project" value="TreeGrafter"/>
</dbReference>
<keyword evidence="2 4" id="KW-0547">Nucleotide-binding</keyword>
<dbReference type="InterPro" id="IPR037171">
    <property type="entry name" value="NagB/RpiA_transferase-like"/>
</dbReference>
<comment type="similarity">
    <text evidence="1 5">Belongs to the 5-formyltetrahydrofolate cyclo-ligase family.</text>
</comment>
<dbReference type="EMBL" id="FUYA01000007">
    <property type="protein sequence ID" value="SKA76679.1"/>
    <property type="molecule type" value="Genomic_DNA"/>
</dbReference>
<accession>A0A1T4WHM8</accession>
<dbReference type="PANTHER" id="PTHR23407:SF1">
    <property type="entry name" value="5-FORMYLTETRAHYDROFOLATE CYCLO-LIGASE"/>
    <property type="match status" value="1"/>
</dbReference>
<evidence type="ECO:0000256" key="2">
    <source>
        <dbReference type="ARBA" id="ARBA00022741"/>
    </source>
</evidence>
<keyword evidence="3 4" id="KW-0067">ATP-binding</keyword>
<keyword evidence="6" id="KW-0436">Ligase</keyword>
<name>A0A1T4WHM8_9BACT</name>
<dbReference type="InterPro" id="IPR002698">
    <property type="entry name" value="FTHF_cligase"/>
</dbReference>
<evidence type="ECO:0000313" key="7">
    <source>
        <dbReference type="Proteomes" id="UP000189733"/>
    </source>
</evidence>
<dbReference type="GO" id="GO:0035999">
    <property type="term" value="P:tetrahydrofolate interconversion"/>
    <property type="evidence" value="ECO:0007669"/>
    <property type="project" value="TreeGrafter"/>
</dbReference>
<feature type="binding site" evidence="4">
    <location>
        <position position="54"/>
    </location>
    <ligand>
        <name>substrate</name>
    </ligand>
</feature>
<keyword evidence="5" id="KW-0460">Magnesium</keyword>
<feature type="binding site" evidence="4">
    <location>
        <begin position="139"/>
        <end position="147"/>
    </location>
    <ligand>
        <name>ATP</name>
        <dbReference type="ChEBI" id="CHEBI:30616"/>
    </ligand>
</feature>
<evidence type="ECO:0000256" key="1">
    <source>
        <dbReference type="ARBA" id="ARBA00010638"/>
    </source>
</evidence>
<dbReference type="EC" id="6.3.3.2" evidence="5"/>
<evidence type="ECO:0000256" key="3">
    <source>
        <dbReference type="ARBA" id="ARBA00022840"/>
    </source>
</evidence>
<sequence>MHPTDTHKSKLRKKLLATRAELGPAERAHKSLRILSALRSTPQWASAREVLLYMPIKNEVDIRPVLDELWGRGVRLLLPRCRPKEPGQMDIACVTASQELVPGMYGIQEPCPERCPTLEKCAPDVILVPGVGFDLTGARLGFGAGFYDRFLAGNCASNAIRFGLAYEFQLVEKFEADPWDVPMHAIITEDRIIWT</sequence>
<dbReference type="Proteomes" id="UP000189733">
    <property type="component" value="Unassembled WGS sequence"/>
</dbReference>
<feature type="binding site" evidence="4">
    <location>
        <position position="59"/>
    </location>
    <ligand>
        <name>substrate</name>
    </ligand>
</feature>
<dbReference type="AlphaFoldDB" id="A0A1T4WHM8"/>